<feature type="compositionally biased region" description="Polar residues" evidence="5">
    <location>
        <begin position="2288"/>
        <end position="2306"/>
    </location>
</feature>
<feature type="compositionally biased region" description="Basic and acidic residues" evidence="5">
    <location>
        <begin position="2878"/>
        <end position="2890"/>
    </location>
</feature>
<feature type="compositionally biased region" description="Acidic residues" evidence="5">
    <location>
        <begin position="2231"/>
        <end position="2242"/>
    </location>
</feature>
<feature type="compositionally biased region" description="Basic and acidic residues" evidence="5">
    <location>
        <begin position="1171"/>
        <end position="1183"/>
    </location>
</feature>
<feature type="compositionally biased region" description="Basic residues" evidence="5">
    <location>
        <begin position="1146"/>
        <end position="1170"/>
    </location>
</feature>
<feature type="compositionally biased region" description="Basic and acidic residues" evidence="5">
    <location>
        <begin position="1068"/>
        <end position="1088"/>
    </location>
</feature>
<dbReference type="PANTHER" id="PTHR21041">
    <property type="entry name" value="DENDRITIC CELL-SPECIFIC TRANSMEMBRANE PROTEIN"/>
    <property type="match status" value="1"/>
</dbReference>
<dbReference type="GeneID" id="106116400"/>
<dbReference type="RefSeq" id="XP_013165681.1">
    <property type="nucleotide sequence ID" value="XM_013310227.1"/>
</dbReference>
<evidence type="ECO:0000256" key="4">
    <source>
        <dbReference type="ARBA" id="ARBA00023136"/>
    </source>
</evidence>
<dbReference type="GO" id="GO:0016020">
    <property type="term" value="C:membrane"/>
    <property type="evidence" value="ECO:0007669"/>
    <property type="project" value="UniProtKB-SubCell"/>
</dbReference>
<feature type="region of interest" description="Disordered" evidence="5">
    <location>
        <begin position="1998"/>
        <end position="2046"/>
    </location>
</feature>
<dbReference type="PANTHER" id="PTHR21041:SF9">
    <property type="entry name" value="DENDRITIC CELL-SPECIFIC TRANSMEMBRANE PROTEIN-LIKE DOMAIN-CONTAINING PROTEIN"/>
    <property type="match status" value="1"/>
</dbReference>
<evidence type="ECO:0000256" key="2">
    <source>
        <dbReference type="ARBA" id="ARBA00022692"/>
    </source>
</evidence>
<feature type="compositionally biased region" description="Basic and acidic residues" evidence="5">
    <location>
        <begin position="1758"/>
        <end position="1792"/>
    </location>
</feature>
<feature type="compositionally biased region" description="Basic and acidic residues" evidence="5">
    <location>
        <begin position="1957"/>
        <end position="1985"/>
    </location>
</feature>
<accession>A0AAJ6Z5C2</accession>
<feature type="transmembrane region" description="Helical" evidence="6">
    <location>
        <begin position="115"/>
        <end position="137"/>
    </location>
</feature>
<feature type="compositionally biased region" description="Basic and acidic residues" evidence="5">
    <location>
        <begin position="3362"/>
        <end position="3373"/>
    </location>
</feature>
<feature type="region of interest" description="Disordered" evidence="5">
    <location>
        <begin position="1146"/>
        <end position="1183"/>
    </location>
</feature>
<proteinExistence type="predicted"/>
<feature type="compositionally biased region" description="Polar residues" evidence="5">
    <location>
        <begin position="3077"/>
        <end position="3095"/>
    </location>
</feature>
<dbReference type="InterPro" id="IPR012858">
    <property type="entry name" value="DC_STAMP-like"/>
</dbReference>
<organism evidence="9">
    <name type="scientific">Papilio xuthus</name>
    <name type="common">Asian swallowtail butterfly</name>
    <dbReference type="NCBI Taxonomy" id="66420"/>
    <lineage>
        <taxon>Eukaryota</taxon>
        <taxon>Metazoa</taxon>
        <taxon>Ecdysozoa</taxon>
        <taxon>Arthropoda</taxon>
        <taxon>Hexapoda</taxon>
        <taxon>Insecta</taxon>
        <taxon>Pterygota</taxon>
        <taxon>Neoptera</taxon>
        <taxon>Endopterygota</taxon>
        <taxon>Lepidoptera</taxon>
        <taxon>Glossata</taxon>
        <taxon>Ditrysia</taxon>
        <taxon>Papilionoidea</taxon>
        <taxon>Papilionidae</taxon>
        <taxon>Papilioninae</taxon>
        <taxon>Papilio</taxon>
    </lineage>
</organism>
<evidence type="ECO:0000256" key="1">
    <source>
        <dbReference type="ARBA" id="ARBA00004141"/>
    </source>
</evidence>
<feature type="compositionally biased region" description="Basic residues" evidence="5">
    <location>
        <begin position="2956"/>
        <end position="2973"/>
    </location>
</feature>
<feature type="region of interest" description="Disordered" evidence="5">
    <location>
        <begin position="2229"/>
        <end position="2248"/>
    </location>
</feature>
<keyword evidence="4 6" id="KW-0472">Membrane</keyword>
<dbReference type="KEGG" id="pxu:106116400"/>
<feature type="transmembrane region" description="Helical" evidence="6">
    <location>
        <begin position="90"/>
        <end position="109"/>
    </location>
</feature>
<dbReference type="Pfam" id="PF26039">
    <property type="entry name" value="Dcst2"/>
    <property type="match status" value="1"/>
</dbReference>
<feature type="region of interest" description="Disordered" evidence="5">
    <location>
        <begin position="1687"/>
        <end position="1874"/>
    </location>
</feature>
<feature type="domain" description="Dendritic cell-specific transmembrane protein-like" evidence="7">
    <location>
        <begin position="415"/>
        <end position="605"/>
    </location>
</feature>
<feature type="compositionally biased region" description="Polar residues" evidence="5">
    <location>
        <begin position="3054"/>
        <end position="3065"/>
    </location>
</feature>
<feature type="compositionally biased region" description="Polar residues" evidence="5">
    <location>
        <begin position="1735"/>
        <end position="1754"/>
    </location>
</feature>
<dbReference type="InterPro" id="IPR058842">
    <property type="entry name" value="DCST1_C"/>
</dbReference>
<evidence type="ECO:0000256" key="3">
    <source>
        <dbReference type="ARBA" id="ARBA00022989"/>
    </source>
</evidence>
<feature type="compositionally biased region" description="Basic and acidic residues" evidence="5">
    <location>
        <begin position="3007"/>
        <end position="3025"/>
    </location>
</feature>
<feature type="region of interest" description="Disordered" evidence="5">
    <location>
        <begin position="2938"/>
        <end position="3112"/>
    </location>
</feature>
<dbReference type="Proteomes" id="UP000694872">
    <property type="component" value="Unplaced"/>
</dbReference>
<feature type="domain" description="E3 ubiquitin-protein ligase DCST1-like C-terminal" evidence="8">
    <location>
        <begin position="662"/>
        <end position="709"/>
    </location>
</feature>
<dbReference type="InterPro" id="IPR051856">
    <property type="entry name" value="CSR-E3_Ligase_Protein"/>
</dbReference>
<evidence type="ECO:0000256" key="6">
    <source>
        <dbReference type="SAM" id="Phobius"/>
    </source>
</evidence>
<evidence type="ECO:0000259" key="8">
    <source>
        <dbReference type="Pfam" id="PF26037"/>
    </source>
</evidence>
<evidence type="ECO:0000256" key="5">
    <source>
        <dbReference type="SAM" id="MobiDB-lite"/>
    </source>
</evidence>
<gene>
    <name evidence="9" type="primary">LOC106116400</name>
</gene>
<feature type="compositionally biased region" description="Basic residues" evidence="5">
    <location>
        <begin position="3342"/>
        <end position="3355"/>
    </location>
</feature>
<comment type="subcellular location">
    <subcellularLocation>
        <location evidence="1">Membrane</location>
        <topology evidence="1">Multi-pass membrane protein</topology>
    </subcellularLocation>
</comment>
<keyword evidence="2 6" id="KW-0812">Transmembrane</keyword>
<sequence length="3446" mass="394594">MANFALLWKARIIEKYRSEYEKEKINSVLQTNVEVPKNTLMQKWSHYSYNTKKRLVKKFKHLCPEGSSVFNLLVYLTTDQTFPNFLMKSVIGFIGGIVFTYLCFMFFVFQLSISLMHATIMSSIIGVLLTLGLAFSYRVRCLVFLLIPQFFSRVGRYTLTCYALVLILTGPATNTLKNSEVLSESMACHQEQIKTSVKDITDSIKNPFNAMKDWIETMTEGIKGIAKKLKTTLVTTHRLVISIANVLESSFPWLNSITKKCNQKLGTPYQHCVRMLNLGGSNRILRSKVPRFFNFDYLAEVSCQSLKRFRRICEIADYTRTTIIATMKRKFKSFAKRVQSLLCVKIHVHHSYSFSSNASRSASQVAAGIVTEIRNRADPLLTWLSWSSCVTSLFLLLIIFRAKKYQHMYDTRSRFDNRYITKELRNLDFERLKEGKETVLPLNRREKAKYITTTSFRLLASEKVYLTRSIVHMVITTFKLLIHMAADYSLYWVLMTIRYHERFQTPLQPGPTNAGVHVSGSGPVAEMLRSLIGFLTLPLSAHPSSTVSCLPNPDPPDLYRYTQIGVLIFLLWFFALFEPYGLRLSHVIMGHYRPERAKARALWLYNHILKSRGGFMKFARRKLHKEYKYFNKDNLTFVEWLDSILPCWWLRCLLGTLPKEPNCLLCGTFEEPNKLDSKLIRCDTPKCPGVYCEHCFNDLGQLCTICLNPADYGDLSDVSLEKGSSEDSNSDCQDFDELMDAEDVTNFRHAKNIINKPKKICERFELLPKKQIDTRDCFLTQTKSNYVKEDSLTYKNGRRPLAELNGNQRKANIIGHFNNGYQFDMKFETNLMPLTVSSKQYNNLYPSSTYYPTSMDEKVEKWRISKHNVNSKLNNYVPKNSKGNKENNDLKRLFSEYNDAGDNLKYKRKNEIKTKEMKLKPYIMDYLRNKVNKMQFRRLNFLSTSLTSLSDSKYRCSTRNNFHDVLTGCSDYPSPKSSYYVIKFKSSSLTVSRVAHSNKIAKNLRHNYKSIFRCSSKDRKSNSRLFANETDYCSCDYNFIEPQNISDYCKSSCFIKSSKSESNSKQTLDNKKTSKTPQDESNKEEVSKNNEGNDNNASGQGDKQEPNKPESKSTCRCIKRMRRLCFCRHRKFSFTPCSVFKKMFRNNKKASPRSQKTNHKKRKKNSHSSSRKSDENTKRDKDDEAARIYRLSEYIGQQDWKKTQFSKSNHLELKKRKIFRTNSAKSLHRLKLHSGSKMVDVVNISKVKQKKKNNTKLINAIEDVIAGQETDIELKSNSKKMTITTAENTGKTAKSLVTHKWFNNYYSLLPNTSSFSLRTIMKAKRAANSVSDYGMSRSLRYYCSIGNTEFDQIDWPDAFKTRGLTKHLLKKEEGTLKSLKGESEASPYHSCCCSSEDISKKYLNNLKHYQPNNLASSVTFNFKTEFEMLSKPVRGIKLKSIKHAMSDRFLHLRLRNPLPLVRDFYSSMLDAKMRKTHGKENDGKCKAVTVHPKRRSATCQCDGVCDQEEGDCPNYEFKQERVESVNRRPMLDTSCETRELLVQKPELSKTSAANQATLEMNRREYPTSTSNNSLSTVNIRSMSFLIVQKSREQPSNTEPLQRVETVNKSVDTSHTIIHQKRNEITNTTPMHNKTHTAVGSSHFVETVYRPVETGIQPTEYLQGRNVSSTCHKQMELNKTVSTYTPRKTQMTNHQKPYIYRPTNNETNCPEEASLPTHPEPLGLGSPRNKGDDHNSSFQTRQRTVATSGTNNYQDAGSEWERQYQKHRQENEALEQERKRRLQREDNRNRLENRITQGVPKRDSLSKIRKRSEKNSSTNKSDNYESCFQTERHCPSNDNPVSKNSRDVYTSPQRIASRITSRDGYPSNDRQLNNSNIERILSRNSVYDRNPDHERYPSSYDRFSPVYDRLLGNDRYANFERRNSRTIPREFQESYLGQDRLLGPDSRDFQNVSGNVPERLERKELSRRERNKMREEPRKPSKRGLDVAEQVDCECAEVAKKASKGTGKGDAKKSKNSKPKTKTATCQCPPSPMLKTPKLKKMKSDTRMSTDEDVDVIVDEVRTTSRCSLRGGRTYTKMVPAPTPSSYPRMNRARSASCTWNVQSESEIGDSWSHEMRRSVYTTTSKLFEREPSRTYGVPTSMDCNGCSDNKSLSSQSSRVSCSKSSCCSCPSNKRSKCHIAKQSRKKSQKDKVLTKVISDIIETSAFQSSQWAPDEDAAFEGRNVLMTKDDECSDSDESDDQDEVRIIPTSKNDYRKRCETPLKVECYPKPQCHKSKQSDTRRPKRKTTVYQPTQTPTGPSTYVPTQTSCSRNRLIARRQRNPCSPCDLGQRGSCLSRLTEYPSSADIIDPMSIKRPCRQSRKCPSDVQCAKKSATDINYNLQPLPSHCAVIKKRQSETSPCNNETSDCTMCMKKASQGTRETASGETAIKPRCILYQKDPNKSKHSPCSDCQCHKKKKSYNVCQVPTQTLQQWPTHSIETEEIKGYLRSLCRNCQCEKSYGESQTHNPQAQTKVWVSPNKSSDLRGYLQTTWRNCQCGKIKTVVETINKNGTRVNSNCITTAPVIQTLSTTTVGAVGIDNSAISVCRNCQCIKKKLGQKSNNTPLRMKKSYDQTEAQRRAINLSAMDLRRYEDCVRSTTSYVAPTFKDQIVPESSYDDLNAEYDTKPVKNKTSIEASTLVEQIVKPEIPEIPSVNSLPSLDERIPNHLIAELQETKKERNVKTTGCTTGMEFQKIDKYVSAVTKMRSSYNESRHAIFVSDVDTCCSIDELKRNYSRGCNKKSSCHGPCKPSKKKGKKCVDRSQIFPEKLSCGVESRREETSTKRFPSDSRTREQVYQPRGCVPYKPPPGTTKETCERGSCFPSPCDSEKKCCADTKPEKLPRRKDSDRRVTVNSKVKTIEPPSPCPTEPIIKKCEEETTQKTRVIEVKPKESIKSISQECGCTGAPPTAQRSVSREKHKKKVDKSSSAHRVKKPHTDDCKPKTKPIPTLKPKPSCDKPSKHNIKNLSDTKKISTDRRRRRDEVRAKINTSLSDTQTSRARLRSSSNDSRMRPPSRQTSKTRNKSAPCNYRKPENESNIKSNTKTVPSKETTPTNKPSEDKMPNKAKSDPCEPKVCTDARKISATTRDVAVDIRCPICTCATQCHGTRCYRSTDIINPNLKVEKEEVESPDNSLDDDALFSDYTSEEITDTTLQSRTVCSRVAIEYCDKVTKIKHPCKTCCKSIEKIRRIKKVNKATCTKSRRLKDVGTITKACKSDRIQRRRICKRDRGICTEGKLVTFKSCTQIIPPCCHDILSPSRYLLESQRHYNEMFSSKYLHTNMCPAFVSQKQGFCASKVKRNSLRGYKAKKPEHHSLRRQTSPRASEDRTRSDDSTRPAIRLLKGMRRYRLRNEAKLNAVREQKWQRHVYESPTNKSLTKSQQNLCLQYGAAEDKSSSLAGHCNSASSF</sequence>
<protein>
    <submittedName>
        <fullName evidence="9">Uncharacterized protein LOC106116400</fullName>
    </submittedName>
</protein>
<feature type="region of interest" description="Disordered" evidence="5">
    <location>
        <begin position="3342"/>
        <end position="3375"/>
    </location>
</feature>
<feature type="compositionally biased region" description="Basic and acidic residues" evidence="5">
    <location>
        <begin position="3096"/>
        <end position="3112"/>
    </location>
</feature>
<feature type="compositionally biased region" description="Polar residues" evidence="5">
    <location>
        <begin position="3027"/>
        <end position="3047"/>
    </location>
</feature>
<feature type="compositionally biased region" description="Basic and acidic residues" evidence="5">
    <location>
        <begin position="1102"/>
        <end position="1113"/>
    </location>
</feature>
<feature type="compositionally biased region" description="Polar residues" evidence="5">
    <location>
        <begin position="1814"/>
        <end position="1828"/>
    </location>
</feature>
<feature type="region of interest" description="Disordered" evidence="5">
    <location>
        <begin position="2271"/>
        <end position="2306"/>
    </location>
</feature>
<feature type="transmembrane region" description="Helical" evidence="6">
    <location>
        <begin position="558"/>
        <end position="577"/>
    </location>
</feature>
<name>A0AAJ6Z5C2_PAPXU</name>
<feature type="region of interest" description="Disordered" evidence="5">
    <location>
        <begin position="2878"/>
        <end position="2909"/>
    </location>
</feature>
<dbReference type="Pfam" id="PF26037">
    <property type="entry name" value="zf-RING_DCST1_C"/>
    <property type="match status" value="1"/>
</dbReference>
<keyword evidence="3 6" id="KW-1133">Transmembrane helix</keyword>
<feature type="compositionally biased region" description="Polar residues" evidence="5">
    <location>
        <begin position="1835"/>
        <end position="1853"/>
    </location>
</feature>
<feature type="transmembrane region" description="Helical" evidence="6">
    <location>
        <begin position="380"/>
        <end position="400"/>
    </location>
</feature>
<evidence type="ECO:0000259" key="7">
    <source>
        <dbReference type="Pfam" id="PF07782"/>
    </source>
</evidence>
<feature type="region of interest" description="Disordered" evidence="5">
    <location>
        <begin position="1940"/>
        <end position="1985"/>
    </location>
</feature>
<evidence type="ECO:0000313" key="9">
    <source>
        <dbReference type="RefSeq" id="XP_013165681.1"/>
    </source>
</evidence>
<reference evidence="9" key="1">
    <citation type="submission" date="2025-08" db="UniProtKB">
        <authorList>
            <consortium name="RefSeq"/>
        </authorList>
    </citation>
    <scope>IDENTIFICATION</scope>
</reference>
<feature type="region of interest" description="Disordered" evidence="5">
    <location>
        <begin position="1063"/>
        <end position="1113"/>
    </location>
</feature>
<dbReference type="Pfam" id="PF07782">
    <property type="entry name" value="DC_STAMP"/>
    <property type="match status" value="1"/>
</dbReference>